<dbReference type="Proteomes" id="UP000184452">
    <property type="component" value="Unassembled WGS sequence"/>
</dbReference>
<dbReference type="InterPro" id="IPR050248">
    <property type="entry name" value="Polysacc_deacetylase_ArnD"/>
</dbReference>
<dbReference type="GO" id="GO:0046872">
    <property type="term" value="F:metal ion binding"/>
    <property type="evidence" value="ECO:0007669"/>
    <property type="project" value="UniProtKB-KW"/>
</dbReference>
<feature type="region of interest" description="Disordered" evidence="3">
    <location>
        <begin position="492"/>
        <end position="525"/>
    </location>
</feature>
<dbReference type="GO" id="GO:0016020">
    <property type="term" value="C:membrane"/>
    <property type="evidence" value="ECO:0007669"/>
    <property type="project" value="TreeGrafter"/>
</dbReference>
<dbReference type="SUPFAM" id="SSF88713">
    <property type="entry name" value="Glycoside hydrolase/deacetylase"/>
    <property type="match status" value="1"/>
</dbReference>
<protein>
    <submittedName>
        <fullName evidence="6">Peptidoglycan/xylan/chitin deacetylase, PgdA/CDA1 family</fullName>
    </submittedName>
</protein>
<feature type="compositionally biased region" description="Basic and acidic residues" evidence="3">
    <location>
        <begin position="516"/>
        <end position="525"/>
    </location>
</feature>
<keyword evidence="4" id="KW-1133">Transmembrane helix</keyword>
<evidence type="ECO:0000256" key="3">
    <source>
        <dbReference type="SAM" id="MobiDB-lite"/>
    </source>
</evidence>
<dbReference type="InterPro" id="IPR002509">
    <property type="entry name" value="NODB_dom"/>
</dbReference>
<organism evidence="6 7">
    <name type="scientific">Nocardiopsis flavescens</name>
    <dbReference type="NCBI Taxonomy" id="758803"/>
    <lineage>
        <taxon>Bacteria</taxon>
        <taxon>Bacillati</taxon>
        <taxon>Actinomycetota</taxon>
        <taxon>Actinomycetes</taxon>
        <taxon>Streptosporangiales</taxon>
        <taxon>Nocardiopsidaceae</taxon>
        <taxon>Nocardiopsis</taxon>
    </lineage>
</organism>
<dbReference type="InterPro" id="IPR011330">
    <property type="entry name" value="Glyco_hydro/deAcase_b/a-brl"/>
</dbReference>
<evidence type="ECO:0000256" key="4">
    <source>
        <dbReference type="SAM" id="Phobius"/>
    </source>
</evidence>
<proteinExistence type="predicted"/>
<evidence type="ECO:0000259" key="5">
    <source>
        <dbReference type="PROSITE" id="PS51677"/>
    </source>
</evidence>
<evidence type="ECO:0000313" key="7">
    <source>
        <dbReference type="Proteomes" id="UP000184452"/>
    </source>
</evidence>
<dbReference type="PANTHER" id="PTHR10587">
    <property type="entry name" value="GLYCOSYL TRANSFERASE-RELATED"/>
    <property type="match status" value="1"/>
</dbReference>
<evidence type="ECO:0000256" key="1">
    <source>
        <dbReference type="ARBA" id="ARBA00022723"/>
    </source>
</evidence>
<dbReference type="PANTHER" id="PTHR10587:SF133">
    <property type="entry name" value="CHITIN DEACETYLASE 1-RELATED"/>
    <property type="match status" value="1"/>
</dbReference>
<dbReference type="GO" id="GO:0016810">
    <property type="term" value="F:hydrolase activity, acting on carbon-nitrogen (but not peptide) bonds"/>
    <property type="evidence" value="ECO:0007669"/>
    <property type="project" value="InterPro"/>
</dbReference>
<keyword evidence="4" id="KW-0472">Membrane</keyword>
<dbReference type="EMBL" id="FQZK01000002">
    <property type="protein sequence ID" value="SHI86314.1"/>
    <property type="molecule type" value="Genomic_DNA"/>
</dbReference>
<evidence type="ECO:0000256" key="2">
    <source>
        <dbReference type="ARBA" id="ARBA00022801"/>
    </source>
</evidence>
<keyword evidence="1" id="KW-0479">Metal-binding</keyword>
<dbReference type="Pfam" id="PF01522">
    <property type="entry name" value="Polysacc_deac_1"/>
    <property type="match status" value="1"/>
</dbReference>
<keyword evidence="2" id="KW-0378">Hydrolase</keyword>
<dbReference type="PROSITE" id="PS51677">
    <property type="entry name" value="NODB"/>
    <property type="match status" value="1"/>
</dbReference>
<dbReference type="Gene3D" id="3.20.20.370">
    <property type="entry name" value="Glycoside hydrolase/deacetylase"/>
    <property type="match status" value="1"/>
</dbReference>
<keyword evidence="4" id="KW-0812">Transmembrane</keyword>
<feature type="domain" description="NodB homology" evidence="5">
    <location>
        <begin position="308"/>
        <end position="484"/>
    </location>
</feature>
<accession>A0A1M6ELJ1</accession>
<keyword evidence="7" id="KW-1185">Reference proteome</keyword>
<reference evidence="6 7" key="1">
    <citation type="submission" date="2016-11" db="EMBL/GenBank/DDBJ databases">
        <authorList>
            <person name="Jaros S."/>
            <person name="Januszkiewicz K."/>
            <person name="Wedrychowicz H."/>
        </authorList>
    </citation>
    <scope>NUCLEOTIDE SEQUENCE [LARGE SCALE GENOMIC DNA]</scope>
    <source>
        <strain evidence="6 7">CGMCC 4.5723</strain>
    </source>
</reference>
<dbReference type="AlphaFoldDB" id="A0A1M6ELJ1"/>
<sequence length="525" mass="54786">MNKLSRTTMTPDHPVITVGVSLVVLAGMVLLSVRPPESLGAGPAGGVAHGIADAVEQRLPASGEPDALTVVDPAALTGLEEEALEYDGVPAEVSFPVLPNAEPLTAFLRERLAAEVRAFDTASPGAESYRAGWSVTAASDGLIGVRMANAETDSEGEKETRATYWYDTGDGTTRGSQSLLDGQSGLAALNALVRDRLGDSADAGAVLPVASLYDSVGFNPDGDLVVEFDAGQVAAPGAGPLTAVVERAEAEPLLSGFGRRAQRAATTGVEEFSVSAAPQGDGGPADEPVPGVLPPVDDAVDCADPEVKCVALTYDDGPGGGTPELLDLLAEYDARASFFVTGLPVMEHPRTVRRAYAEGHEIANHTLNHPDLAGMGADGVHADLDTVQALVYRETGYTMDLMRPPYGSTNDNVGSVTRDMGLAQVLWSIDTNDWKDRDPSVVADRAIDGASDGAIILMHDIHPSTIAASHKIVRELDAQGYRMVTVSQLLGDTEPGERYVDGVPDEPPADAPSDGAQERSHRPGD</sequence>
<dbReference type="GO" id="GO:0005975">
    <property type="term" value="P:carbohydrate metabolic process"/>
    <property type="evidence" value="ECO:0007669"/>
    <property type="project" value="InterPro"/>
</dbReference>
<gene>
    <name evidence="6" type="ORF">SAMN05421803_102324</name>
</gene>
<evidence type="ECO:0000313" key="6">
    <source>
        <dbReference type="EMBL" id="SHI86314.1"/>
    </source>
</evidence>
<dbReference type="STRING" id="758803.SAMN05421803_102324"/>
<name>A0A1M6ELJ1_9ACTN</name>
<feature type="transmembrane region" description="Helical" evidence="4">
    <location>
        <begin position="12"/>
        <end position="33"/>
    </location>
</feature>